<sequence>MDDDRISSLPEGVKHHIISFLPNIKDVGRICSLSKLWLWTSRSFQISNFRGCIIAPNVALLNISGNFTTADDSSSFIRFLDDALMRSHDGMLRLNLYTNGDMVVHVDRWFGMALDHHVKELSFNHFSLDEETPYSIPGRVFSAEFIKSLKFTGNVKIGGIGNVSLPSLRSLSLSLSRITDQMFRRLLRSCPLLEDLSVQSCSLLSEIELSNLDHLKSVSVTGGLPDFLTVSINAPALERLCLRGKFLGDQSISLVVHKSLNLRSLELAELFLTDEWFCLFLSQFPLLESLTLSGFRLWKRIWISNPLLKEIMIAYCNNLEDIRIETPKLSTFSYQACCGVDDVTPPSIWAENPPDCCAAGFTFSFFHDHIDSCFQELQNILTRWATTFRCQESTVIYLYEYICEMFANREENPECCSGDVKCWKHELKGLMIERVEGIEHPGPLDWSIFASLVPTLNTGHEVRFRLRW</sequence>
<dbReference type="SUPFAM" id="SSF52047">
    <property type="entry name" value="RNI-like"/>
    <property type="match status" value="1"/>
</dbReference>
<protein>
    <recommendedName>
        <fullName evidence="1">F-box/LRR-repeat protein 15/At3g58940/PEG3-like LRR domain-containing protein</fullName>
    </recommendedName>
</protein>
<gene>
    <name evidence="2" type="ORF">CRG98_020810</name>
</gene>
<dbReference type="Pfam" id="PF24758">
    <property type="entry name" value="LRR_At5g56370"/>
    <property type="match status" value="1"/>
</dbReference>
<dbReference type="InterPro" id="IPR036047">
    <property type="entry name" value="F-box-like_dom_sf"/>
</dbReference>
<dbReference type="SUPFAM" id="SSF81383">
    <property type="entry name" value="F-box domain"/>
    <property type="match status" value="1"/>
</dbReference>
<keyword evidence="3" id="KW-1185">Reference proteome</keyword>
<dbReference type="AlphaFoldDB" id="A0A2I0JSF2"/>
<dbReference type="PANTHER" id="PTHR34145">
    <property type="entry name" value="OS02G0105600 PROTEIN"/>
    <property type="match status" value="1"/>
</dbReference>
<evidence type="ECO:0000313" key="3">
    <source>
        <dbReference type="Proteomes" id="UP000233551"/>
    </source>
</evidence>
<reference evidence="2 3" key="1">
    <citation type="submission" date="2017-11" db="EMBL/GenBank/DDBJ databases">
        <title>De-novo sequencing of pomegranate (Punica granatum L.) genome.</title>
        <authorList>
            <person name="Akparov Z."/>
            <person name="Amiraslanov A."/>
            <person name="Hajiyeva S."/>
            <person name="Abbasov M."/>
            <person name="Kaur K."/>
            <person name="Hamwieh A."/>
            <person name="Solovyev V."/>
            <person name="Salamov A."/>
            <person name="Braich B."/>
            <person name="Kosarev P."/>
            <person name="Mahmoud A."/>
            <person name="Hajiyev E."/>
            <person name="Babayeva S."/>
            <person name="Izzatullayeva V."/>
            <person name="Mammadov A."/>
            <person name="Mammadov A."/>
            <person name="Sharifova S."/>
            <person name="Ojaghi J."/>
            <person name="Eynullazada K."/>
            <person name="Bayramov B."/>
            <person name="Abdulazimova A."/>
            <person name="Shahmuradov I."/>
        </authorList>
    </citation>
    <scope>NUCLEOTIDE SEQUENCE [LARGE SCALE GENOMIC DNA]</scope>
    <source>
        <strain evidence="3">cv. AG2017</strain>
        <tissue evidence="2">Leaf</tissue>
    </source>
</reference>
<name>A0A2I0JSF2_PUNGR</name>
<dbReference type="InterPro" id="IPR055411">
    <property type="entry name" value="LRR_FXL15/At3g58940/PEG3-like"/>
</dbReference>
<dbReference type="InterPro" id="IPR032675">
    <property type="entry name" value="LRR_dom_sf"/>
</dbReference>
<evidence type="ECO:0000313" key="2">
    <source>
        <dbReference type="EMBL" id="PKI58820.1"/>
    </source>
</evidence>
<dbReference type="Gene3D" id="3.80.10.10">
    <property type="entry name" value="Ribonuclease Inhibitor"/>
    <property type="match status" value="1"/>
</dbReference>
<accession>A0A2I0JSF2</accession>
<dbReference type="InterPro" id="IPR053772">
    <property type="entry name" value="At1g61320/At1g61330-like"/>
</dbReference>
<dbReference type="EMBL" id="PGOL01001340">
    <property type="protein sequence ID" value="PKI58820.1"/>
    <property type="molecule type" value="Genomic_DNA"/>
</dbReference>
<organism evidence="2 3">
    <name type="scientific">Punica granatum</name>
    <name type="common">Pomegranate</name>
    <dbReference type="NCBI Taxonomy" id="22663"/>
    <lineage>
        <taxon>Eukaryota</taxon>
        <taxon>Viridiplantae</taxon>
        <taxon>Streptophyta</taxon>
        <taxon>Embryophyta</taxon>
        <taxon>Tracheophyta</taxon>
        <taxon>Spermatophyta</taxon>
        <taxon>Magnoliopsida</taxon>
        <taxon>eudicotyledons</taxon>
        <taxon>Gunneridae</taxon>
        <taxon>Pentapetalae</taxon>
        <taxon>rosids</taxon>
        <taxon>malvids</taxon>
        <taxon>Myrtales</taxon>
        <taxon>Lythraceae</taxon>
        <taxon>Punica</taxon>
    </lineage>
</organism>
<feature type="domain" description="F-box/LRR-repeat protein 15/At3g58940/PEG3-like LRR" evidence="1">
    <location>
        <begin position="106"/>
        <end position="249"/>
    </location>
</feature>
<proteinExistence type="predicted"/>
<comment type="caution">
    <text evidence="2">The sequence shown here is derived from an EMBL/GenBank/DDBJ whole genome shotgun (WGS) entry which is preliminary data.</text>
</comment>
<dbReference type="Proteomes" id="UP000233551">
    <property type="component" value="Unassembled WGS sequence"/>
</dbReference>
<dbReference type="PANTHER" id="PTHR34145:SF51">
    <property type="entry name" value="FBD DOMAIN-CONTAINING PROTEIN"/>
    <property type="match status" value="1"/>
</dbReference>
<evidence type="ECO:0000259" key="1">
    <source>
        <dbReference type="Pfam" id="PF24758"/>
    </source>
</evidence>